<keyword evidence="4" id="KW-1185">Reference proteome</keyword>
<name>A0A2S6GYD3_9PSEU</name>
<evidence type="ECO:0000256" key="1">
    <source>
        <dbReference type="SAM" id="Phobius"/>
    </source>
</evidence>
<dbReference type="EMBL" id="PTIX01000002">
    <property type="protein sequence ID" value="PPK70252.1"/>
    <property type="molecule type" value="Genomic_DNA"/>
</dbReference>
<dbReference type="InterPro" id="IPR007111">
    <property type="entry name" value="NACHT_NTPase"/>
</dbReference>
<keyword evidence="1" id="KW-0812">Transmembrane</keyword>
<feature type="transmembrane region" description="Helical" evidence="1">
    <location>
        <begin position="430"/>
        <end position="446"/>
    </location>
</feature>
<proteinExistence type="predicted"/>
<dbReference type="PROSITE" id="PS50837">
    <property type="entry name" value="NACHT"/>
    <property type="match status" value="1"/>
</dbReference>
<reference evidence="3 4" key="1">
    <citation type="submission" date="2018-02" db="EMBL/GenBank/DDBJ databases">
        <title>Genomic Encyclopedia of Archaeal and Bacterial Type Strains, Phase II (KMG-II): from individual species to whole genera.</title>
        <authorList>
            <person name="Goeker M."/>
        </authorList>
    </citation>
    <scope>NUCLEOTIDE SEQUENCE [LARGE SCALE GENOMIC DNA]</scope>
    <source>
        <strain evidence="3 4">YU 961-1</strain>
    </source>
</reference>
<organism evidence="3 4">
    <name type="scientific">Actinokineospora auranticolor</name>
    <dbReference type="NCBI Taxonomy" id="155976"/>
    <lineage>
        <taxon>Bacteria</taxon>
        <taxon>Bacillati</taxon>
        <taxon>Actinomycetota</taxon>
        <taxon>Actinomycetes</taxon>
        <taxon>Pseudonocardiales</taxon>
        <taxon>Pseudonocardiaceae</taxon>
        <taxon>Actinokineospora</taxon>
    </lineage>
</organism>
<dbReference type="InterPro" id="IPR027417">
    <property type="entry name" value="P-loop_NTPase"/>
</dbReference>
<protein>
    <submittedName>
        <fullName evidence="3">NACHT domain-containing protein</fullName>
    </submittedName>
</protein>
<evidence type="ECO:0000313" key="3">
    <source>
        <dbReference type="EMBL" id="PPK70252.1"/>
    </source>
</evidence>
<feature type="transmembrane region" description="Helical" evidence="1">
    <location>
        <begin position="31"/>
        <end position="47"/>
    </location>
</feature>
<dbReference type="OrthoDB" id="419058at2"/>
<dbReference type="Pfam" id="PF05729">
    <property type="entry name" value="NACHT"/>
    <property type="match status" value="1"/>
</dbReference>
<feature type="domain" description="NACHT" evidence="2">
    <location>
        <begin position="132"/>
        <end position="244"/>
    </location>
</feature>
<accession>A0A2S6GYD3</accession>
<keyword evidence="1" id="KW-1133">Transmembrane helix</keyword>
<feature type="transmembrane region" description="Helical" evidence="1">
    <location>
        <begin position="508"/>
        <end position="533"/>
    </location>
</feature>
<feature type="transmembrane region" description="Helical" evidence="1">
    <location>
        <begin position="405"/>
        <end position="424"/>
    </location>
</feature>
<comment type="caution">
    <text evidence="3">The sequence shown here is derived from an EMBL/GenBank/DDBJ whole genome shotgun (WGS) entry which is preliminary data.</text>
</comment>
<dbReference type="AlphaFoldDB" id="A0A2S6GYD3"/>
<dbReference type="Gene3D" id="3.40.50.300">
    <property type="entry name" value="P-loop containing nucleotide triphosphate hydrolases"/>
    <property type="match status" value="1"/>
</dbReference>
<evidence type="ECO:0000259" key="2">
    <source>
        <dbReference type="PROSITE" id="PS50837"/>
    </source>
</evidence>
<dbReference type="SUPFAM" id="SSF52540">
    <property type="entry name" value="P-loop containing nucleoside triphosphate hydrolases"/>
    <property type="match status" value="1"/>
</dbReference>
<gene>
    <name evidence="3" type="ORF">CLV40_102163</name>
</gene>
<dbReference type="Proteomes" id="UP000239203">
    <property type="component" value="Unassembled WGS sequence"/>
</dbReference>
<keyword evidence="1" id="KW-0472">Membrane</keyword>
<dbReference type="RefSeq" id="WP_104477092.1">
    <property type="nucleotide sequence ID" value="NZ_CP154825.1"/>
</dbReference>
<sequence length="654" mass="70418">MSVRWWVAAGLVVAGVLSALANFVPWPVAALLGLTAGVLTFVGALWLQREPASLDLAAFAGQVREQWRAELQARGISLSAPLNVRWSATDRPVSAPATAILGDAVGGKPIRVRADGDLRDLAAKFRDELPRGQLVIIGEPGSGKTVLATFLAIDLLTGDPPVPIVLPLSSWDPDSPLRDWIVDRLAADYPKTASAKAWRDLLGAGKLLPVLDGLDEIPEPRRAAALAEINTAFDGGAPFVLTCRATEYEEMVRATGSPLSTALVVELAPVTPGQVVDFLRRPGQEDRWAPVFAAVRAGGPLTDALSSPFMTSLARFAYARTETDPADLCSLPDADAVRRHLLAALLPAAYSPRPHPDLGTTQSPAYRPEQATAWLTFLAKDMTARDTVDFAWWRLHESLTGWRRIALRLFLPVVWLCVLAGGALGGTVGLDPGVGAALGGVLGLAIPTRSRNPGWLTSTVDTRATVLRYVVATTVFLVLAAWGGILAWQDHLVWRDELAVGGTPAGPSPFMLTILILVVVFLPFSVFTGWLVYLVNVRNRLSGRALPTMRESLAADVGFAKANRSGYISLWILLVLVYRGEPDIVDVALAPLLVSAFTWHAAAAFRTTTWLLRGSLPRRLLSFLEDAHARGILRQVGAVYQFRHALLQQHLAGS</sequence>
<evidence type="ECO:0000313" key="4">
    <source>
        <dbReference type="Proteomes" id="UP000239203"/>
    </source>
</evidence>
<feature type="transmembrane region" description="Helical" evidence="1">
    <location>
        <begin position="466"/>
        <end position="488"/>
    </location>
</feature>